<sequence length="227" mass="24052">MLNDIDGIHKLWLFLGESKGIFQIKKNLVNKKKLLELFGVLLDPVNEFSNIGPTAAANELELNDELSSIVELVGDGDSSNDTIGFTSATITKTFVEEAAAAAAAAAANELNAAAAATPFALNTLANAMALPFLCFFRPTESFAPPVGVVVPFGIYGEPGISLEGNWPANGPPLPPIPLKKALPCFSLTSVNPLIFNASAVFNNGPNCEYDTFTSPEYIKLMIACRSS</sequence>
<reference evidence="1" key="1">
    <citation type="submission" date="2013-05" db="EMBL/GenBank/DDBJ databases">
        <authorList>
            <person name="Yim A.K.Y."/>
            <person name="Chan T.F."/>
            <person name="Ji K.M."/>
            <person name="Liu X.Y."/>
            <person name="Zhou J.W."/>
            <person name="Li R.Q."/>
            <person name="Yang K.Y."/>
            <person name="Li J."/>
            <person name="Li M."/>
            <person name="Law P.T.W."/>
            <person name="Wu Y.L."/>
            <person name="Cai Z.L."/>
            <person name="Qin H."/>
            <person name="Bao Y."/>
            <person name="Leung R.K.K."/>
            <person name="Ng P.K.S."/>
            <person name="Zou J."/>
            <person name="Zhong X.J."/>
            <person name="Ran P.X."/>
            <person name="Zhong N.S."/>
            <person name="Liu Z.G."/>
            <person name="Tsui S.K.W."/>
        </authorList>
    </citation>
    <scope>NUCLEOTIDE SEQUENCE</scope>
    <source>
        <strain evidence="1">Derf</strain>
        <tissue evidence="1">Whole organism</tissue>
    </source>
</reference>
<name>A0A922KSX2_DERFA</name>
<organism evidence="1 2">
    <name type="scientific">Dermatophagoides farinae</name>
    <name type="common">American house dust mite</name>
    <dbReference type="NCBI Taxonomy" id="6954"/>
    <lineage>
        <taxon>Eukaryota</taxon>
        <taxon>Metazoa</taxon>
        <taxon>Ecdysozoa</taxon>
        <taxon>Arthropoda</taxon>
        <taxon>Chelicerata</taxon>
        <taxon>Arachnida</taxon>
        <taxon>Acari</taxon>
        <taxon>Acariformes</taxon>
        <taxon>Sarcoptiformes</taxon>
        <taxon>Astigmata</taxon>
        <taxon>Psoroptidia</taxon>
        <taxon>Analgoidea</taxon>
        <taxon>Pyroglyphidae</taxon>
        <taxon>Dermatophagoidinae</taxon>
        <taxon>Dermatophagoides</taxon>
    </lineage>
</organism>
<evidence type="ECO:0000313" key="1">
    <source>
        <dbReference type="EMBL" id="KAH9491049.1"/>
    </source>
</evidence>
<dbReference type="AlphaFoldDB" id="A0A922KSX2"/>
<keyword evidence="2" id="KW-1185">Reference proteome</keyword>
<dbReference type="Proteomes" id="UP000790347">
    <property type="component" value="Unassembled WGS sequence"/>
</dbReference>
<gene>
    <name evidence="1" type="ORF">DERF_015785</name>
</gene>
<evidence type="ECO:0000313" key="2">
    <source>
        <dbReference type="Proteomes" id="UP000790347"/>
    </source>
</evidence>
<proteinExistence type="predicted"/>
<dbReference type="EMBL" id="ASGP02000009">
    <property type="protein sequence ID" value="KAH9491049.1"/>
    <property type="molecule type" value="Genomic_DNA"/>
</dbReference>
<reference evidence="1" key="2">
    <citation type="journal article" date="2022" name="Res Sq">
        <title>Comparative Genomics Reveals Insights into the Divergent Evolution of Astigmatic Mites and Household Pest Adaptations.</title>
        <authorList>
            <person name="Xiong Q."/>
            <person name="Wan A.T.-Y."/>
            <person name="Liu X.-Y."/>
            <person name="Fung C.S.-H."/>
            <person name="Xiao X."/>
            <person name="Malainual N."/>
            <person name="Hou J."/>
            <person name="Wang L."/>
            <person name="Wang M."/>
            <person name="Yang K."/>
            <person name="Cui Y."/>
            <person name="Leung E."/>
            <person name="Nong W."/>
            <person name="Shin S.-K."/>
            <person name="Au S."/>
            <person name="Jeong K.Y."/>
            <person name="Chew F.T."/>
            <person name="Hui J."/>
            <person name="Leung T.F."/>
            <person name="Tungtrongchitr A."/>
            <person name="Zhong N."/>
            <person name="Liu Z."/>
            <person name="Tsui S."/>
        </authorList>
    </citation>
    <scope>NUCLEOTIDE SEQUENCE</scope>
    <source>
        <strain evidence="1">Derf</strain>
        <tissue evidence="1">Whole organism</tissue>
    </source>
</reference>
<accession>A0A922KSX2</accession>
<protein>
    <submittedName>
        <fullName evidence="1">Uncharacterized protein</fullName>
    </submittedName>
</protein>
<comment type="caution">
    <text evidence="1">The sequence shown here is derived from an EMBL/GenBank/DDBJ whole genome shotgun (WGS) entry which is preliminary data.</text>
</comment>